<keyword evidence="3" id="KW-0732">Signal</keyword>
<keyword evidence="5" id="KW-1185">Reference proteome</keyword>
<comment type="subcellular location">
    <subcellularLocation>
        <location evidence="1">Membrane</location>
        <topology evidence="1">Multi-pass membrane protein</topology>
    </subcellularLocation>
</comment>
<proteinExistence type="predicted"/>
<sequence>MRIKHFLFLALGAIALAAFIMPDAALAQASGNGGVFQTLSNKGTTTFTNLRVIMFIIAGFGIIGMAAMAFFGKFDWRWTFSMGGGLIILAAAGGIIYYATHPEEGGTVGGGLTTLQGNDTLQ</sequence>
<accession>A0ABW0P699</accession>
<evidence type="ECO:0000313" key="4">
    <source>
        <dbReference type="EMBL" id="MFC5507836.1"/>
    </source>
</evidence>
<evidence type="ECO:0000313" key="5">
    <source>
        <dbReference type="Proteomes" id="UP001596060"/>
    </source>
</evidence>
<name>A0ABW0P699_9HYPH</name>
<evidence type="ECO:0000256" key="1">
    <source>
        <dbReference type="ARBA" id="ARBA00004141"/>
    </source>
</evidence>
<keyword evidence="2" id="KW-0472">Membrane</keyword>
<feature type="transmembrane region" description="Helical" evidence="2">
    <location>
        <begin position="78"/>
        <end position="99"/>
    </location>
</feature>
<dbReference type="Pfam" id="PF04956">
    <property type="entry name" value="TrbC"/>
    <property type="match status" value="1"/>
</dbReference>
<protein>
    <submittedName>
        <fullName evidence="4">TrbC/VirB2 family protein</fullName>
    </submittedName>
</protein>
<feature type="transmembrane region" description="Helical" evidence="2">
    <location>
        <begin position="53"/>
        <end position="71"/>
    </location>
</feature>
<dbReference type="RefSeq" id="WP_068203555.1">
    <property type="nucleotide sequence ID" value="NZ_JBHSLU010000073.1"/>
</dbReference>
<comment type="caution">
    <text evidence="4">The sequence shown here is derived from an EMBL/GenBank/DDBJ whole genome shotgun (WGS) entry which is preliminary data.</text>
</comment>
<gene>
    <name evidence="4" type="ORF">ACFPN9_21560</name>
</gene>
<evidence type="ECO:0000256" key="2">
    <source>
        <dbReference type="SAM" id="Phobius"/>
    </source>
</evidence>
<reference evidence="5" key="1">
    <citation type="journal article" date="2019" name="Int. J. Syst. Evol. Microbiol.">
        <title>The Global Catalogue of Microorganisms (GCM) 10K type strain sequencing project: providing services to taxonomists for standard genome sequencing and annotation.</title>
        <authorList>
            <consortium name="The Broad Institute Genomics Platform"/>
            <consortium name="The Broad Institute Genome Sequencing Center for Infectious Disease"/>
            <person name="Wu L."/>
            <person name="Ma J."/>
        </authorList>
    </citation>
    <scope>NUCLEOTIDE SEQUENCE [LARGE SCALE GENOMIC DNA]</scope>
    <source>
        <strain evidence="5">CCUG 43117</strain>
    </source>
</reference>
<organism evidence="4 5">
    <name type="scientific">Bosea massiliensis</name>
    <dbReference type="NCBI Taxonomy" id="151419"/>
    <lineage>
        <taxon>Bacteria</taxon>
        <taxon>Pseudomonadati</taxon>
        <taxon>Pseudomonadota</taxon>
        <taxon>Alphaproteobacteria</taxon>
        <taxon>Hyphomicrobiales</taxon>
        <taxon>Boseaceae</taxon>
        <taxon>Bosea</taxon>
    </lineage>
</organism>
<dbReference type="Proteomes" id="UP001596060">
    <property type="component" value="Unassembled WGS sequence"/>
</dbReference>
<dbReference type="EMBL" id="JBHSLU010000073">
    <property type="protein sequence ID" value="MFC5507836.1"/>
    <property type="molecule type" value="Genomic_DNA"/>
</dbReference>
<evidence type="ECO:0000256" key="3">
    <source>
        <dbReference type="SAM" id="SignalP"/>
    </source>
</evidence>
<feature type="signal peptide" evidence="3">
    <location>
        <begin position="1"/>
        <end position="27"/>
    </location>
</feature>
<feature type="chain" id="PRO_5047107461" evidence="3">
    <location>
        <begin position="28"/>
        <end position="122"/>
    </location>
</feature>
<keyword evidence="2" id="KW-0812">Transmembrane</keyword>
<keyword evidence="2" id="KW-1133">Transmembrane helix</keyword>
<dbReference type="InterPro" id="IPR007039">
    <property type="entry name" value="TrbC/VirB2"/>
</dbReference>